<keyword evidence="3 10" id="KW-0444">Lipid biosynthesis</keyword>
<keyword evidence="4 10" id="KW-0808">Transferase</keyword>
<gene>
    <name evidence="10" type="primary">plsX</name>
    <name evidence="11" type="ORF">AA314_04141</name>
    <name evidence="12" type="ORF">ATI61_10897</name>
</gene>
<evidence type="ECO:0000256" key="3">
    <source>
        <dbReference type="ARBA" id="ARBA00022516"/>
    </source>
</evidence>
<dbReference type="GO" id="GO:0006633">
    <property type="term" value="P:fatty acid biosynthetic process"/>
    <property type="evidence" value="ECO:0007669"/>
    <property type="project" value="UniProtKB-UniRule"/>
</dbReference>
<dbReference type="PANTHER" id="PTHR30100:SF1">
    <property type="entry name" value="PHOSPHATE ACYLTRANSFERASE"/>
    <property type="match status" value="1"/>
</dbReference>
<sequence>MRLVLDAMGGDHAPAAPVEGALLFAREHPAHEVVLVGDLVRLREPLSQAGGLPPNVRLHPASQVVEMEDHAFSAIRRKKDSSLRVGFELVRRGEADALVSAGHSGAVMAGGLLVLGRIPGVERPAIATLLPALEGVGRCLLLDAGANVECRPVHLAQWAVLGAAYVRARLGIPRPRVALLSNGEEPSKGTSLTREASALLRASDLAFTGYVEGKDLFSGDVEVVVTDGFTGNVVLKTSEGVAAAVTGLLRSAIERRGGLPEKLGALLLQPTFTGLKKVMDYAEYGGAPLLGIEGVGIVAHGRSSPRALQKALEAALQTAQAGLRTELTRCIADAAAWLPARQRGKGATAEAFSD</sequence>
<dbReference type="HAMAP" id="MF_00019">
    <property type="entry name" value="PlsX"/>
    <property type="match status" value="1"/>
</dbReference>
<evidence type="ECO:0000256" key="9">
    <source>
        <dbReference type="ARBA" id="ARBA00046608"/>
    </source>
</evidence>
<keyword evidence="7 10" id="KW-1208">Phospholipid metabolism</keyword>
<evidence type="ECO:0000256" key="2">
    <source>
        <dbReference type="ARBA" id="ARBA00022490"/>
    </source>
</evidence>
<comment type="subunit">
    <text evidence="9 10">Homodimer. Probably interacts with PlsY.</text>
</comment>
<keyword evidence="11" id="KW-0012">Acyltransferase</keyword>
<dbReference type="SUPFAM" id="SSF53659">
    <property type="entry name" value="Isocitrate/Isopropylmalate dehydrogenase-like"/>
    <property type="match status" value="1"/>
</dbReference>
<dbReference type="EC" id="2.3.1.274" evidence="8 10"/>
<dbReference type="Pfam" id="PF02504">
    <property type="entry name" value="FA_synthesis"/>
    <property type="match status" value="1"/>
</dbReference>
<keyword evidence="14" id="KW-1185">Reference proteome</keyword>
<dbReference type="AlphaFoldDB" id="A0AAC8Q7K1"/>
<reference evidence="11 13" key="1">
    <citation type="submission" date="2015-05" db="EMBL/GenBank/DDBJ databases">
        <title>Genome assembly of Archangium gephyra DSM 2261.</title>
        <authorList>
            <person name="Sharma G."/>
            <person name="Subramanian S."/>
        </authorList>
    </citation>
    <scope>NUCLEOTIDE SEQUENCE [LARGE SCALE GENOMIC DNA]</scope>
    <source>
        <strain evidence="11 13">DSM 2261</strain>
    </source>
</reference>
<name>A0AAC8Q7K1_9BACT</name>
<evidence type="ECO:0000313" key="12">
    <source>
        <dbReference type="EMBL" id="REG28564.1"/>
    </source>
</evidence>
<dbReference type="GO" id="GO:0043811">
    <property type="term" value="F:phosphate:acyl-[acyl carrier protein] acyltransferase activity"/>
    <property type="evidence" value="ECO:0007669"/>
    <property type="project" value="UniProtKB-UniRule"/>
</dbReference>
<protein>
    <recommendedName>
        <fullName evidence="8 10">Phosphate acyltransferase</fullName>
        <ecNumber evidence="8 10">2.3.1.274</ecNumber>
    </recommendedName>
    <alternativeName>
        <fullName evidence="10">Acyl-ACP phosphotransacylase</fullName>
    </alternativeName>
    <alternativeName>
        <fullName evidence="10">Acyl-[acyl-carrier-protein]--phosphate acyltransferase</fullName>
    </alternativeName>
    <alternativeName>
        <fullName evidence="10">Phosphate-acyl-ACP acyltransferase</fullName>
    </alternativeName>
</protein>
<evidence type="ECO:0000256" key="5">
    <source>
        <dbReference type="ARBA" id="ARBA00023098"/>
    </source>
</evidence>
<evidence type="ECO:0000256" key="7">
    <source>
        <dbReference type="ARBA" id="ARBA00023264"/>
    </source>
</evidence>
<evidence type="ECO:0000256" key="6">
    <source>
        <dbReference type="ARBA" id="ARBA00023209"/>
    </source>
</evidence>
<dbReference type="PIRSF" id="PIRSF002465">
    <property type="entry name" value="Phsphlp_syn_PlsX"/>
    <property type="match status" value="1"/>
</dbReference>
<evidence type="ECO:0000256" key="1">
    <source>
        <dbReference type="ARBA" id="ARBA00001232"/>
    </source>
</evidence>
<keyword evidence="6 10" id="KW-0594">Phospholipid biosynthesis</keyword>
<dbReference type="PANTHER" id="PTHR30100">
    <property type="entry name" value="FATTY ACID/PHOSPHOLIPID SYNTHESIS PROTEIN PLSX"/>
    <property type="match status" value="1"/>
</dbReference>
<accession>A0AAC8Q7K1</accession>
<comment type="catalytic activity">
    <reaction evidence="1 10">
        <text>a fatty acyl-[ACP] + phosphate = an acyl phosphate + holo-[ACP]</text>
        <dbReference type="Rhea" id="RHEA:42292"/>
        <dbReference type="Rhea" id="RHEA-COMP:9685"/>
        <dbReference type="Rhea" id="RHEA-COMP:14125"/>
        <dbReference type="ChEBI" id="CHEBI:43474"/>
        <dbReference type="ChEBI" id="CHEBI:59918"/>
        <dbReference type="ChEBI" id="CHEBI:64479"/>
        <dbReference type="ChEBI" id="CHEBI:138651"/>
        <dbReference type="EC" id="2.3.1.274"/>
    </reaction>
</comment>
<dbReference type="EMBL" id="QUMU01000008">
    <property type="protein sequence ID" value="REG28564.1"/>
    <property type="molecule type" value="Genomic_DNA"/>
</dbReference>
<dbReference type="EMBL" id="CP011509">
    <property type="protein sequence ID" value="AKJ02515.1"/>
    <property type="molecule type" value="Genomic_DNA"/>
</dbReference>
<dbReference type="GO" id="GO:0005737">
    <property type="term" value="C:cytoplasm"/>
    <property type="evidence" value="ECO:0007669"/>
    <property type="project" value="UniProtKB-SubCell"/>
</dbReference>
<dbReference type="Proteomes" id="UP000035579">
    <property type="component" value="Chromosome"/>
</dbReference>
<dbReference type="GO" id="GO:0008654">
    <property type="term" value="P:phospholipid biosynthetic process"/>
    <property type="evidence" value="ECO:0007669"/>
    <property type="project" value="UniProtKB-KW"/>
</dbReference>
<keyword evidence="2 10" id="KW-0963">Cytoplasm</keyword>
<dbReference type="KEGG" id="age:AA314_04141"/>
<dbReference type="Gene3D" id="3.40.718.10">
    <property type="entry name" value="Isopropylmalate Dehydrogenase"/>
    <property type="match status" value="1"/>
</dbReference>
<evidence type="ECO:0000256" key="10">
    <source>
        <dbReference type="HAMAP-Rule" id="MF_00019"/>
    </source>
</evidence>
<organism evidence="11 13">
    <name type="scientific">Archangium gephyra</name>
    <dbReference type="NCBI Taxonomy" id="48"/>
    <lineage>
        <taxon>Bacteria</taxon>
        <taxon>Pseudomonadati</taxon>
        <taxon>Myxococcota</taxon>
        <taxon>Myxococcia</taxon>
        <taxon>Myxococcales</taxon>
        <taxon>Cystobacterineae</taxon>
        <taxon>Archangiaceae</taxon>
        <taxon>Archangium</taxon>
    </lineage>
</organism>
<evidence type="ECO:0000256" key="4">
    <source>
        <dbReference type="ARBA" id="ARBA00022679"/>
    </source>
</evidence>
<reference evidence="12 14" key="2">
    <citation type="submission" date="2018-08" db="EMBL/GenBank/DDBJ databases">
        <title>Genomic Encyclopedia of Archaeal and Bacterial Type Strains, Phase II (KMG-II): from individual species to whole genera.</title>
        <authorList>
            <person name="Goeker M."/>
        </authorList>
    </citation>
    <scope>NUCLEOTIDE SEQUENCE [LARGE SCALE GENOMIC DNA]</scope>
    <source>
        <strain evidence="12 14">DSM 2261</strain>
    </source>
</reference>
<evidence type="ECO:0000313" key="13">
    <source>
        <dbReference type="Proteomes" id="UP000035579"/>
    </source>
</evidence>
<dbReference type="InterPro" id="IPR012281">
    <property type="entry name" value="Phospholipid_synth_PlsX-like"/>
</dbReference>
<comment type="pathway">
    <text evidence="10">Lipid metabolism; phospholipid metabolism.</text>
</comment>
<comment type="subcellular location">
    <subcellularLocation>
        <location evidence="10">Cytoplasm</location>
    </subcellularLocation>
    <text evidence="10">Associated with the membrane possibly through PlsY.</text>
</comment>
<dbReference type="Proteomes" id="UP000256345">
    <property type="component" value="Unassembled WGS sequence"/>
</dbReference>
<dbReference type="NCBIfam" id="TIGR00182">
    <property type="entry name" value="plsX"/>
    <property type="match status" value="1"/>
</dbReference>
<dbReference type="RefSeq" id="WP_047856809.1">
    <property type="nucleotide sequence ID" value="NZ_CP011509.1"/>
</dbReference>
<keyword evidence="5 10" id="KW-0443">Lipid metabolism</keyword>
<evidence type="ECO:0000313" key="14">
    <source>
        <dbReference type="Proteomes" id="UP000256345"/>
    </source>
</evidence>
<evidence type="ECO:0000256" key="8">
    <source>
        <dbReference type="ARBA" id="ARBA00024069"/>
    </source>
</evidence>
<comment type="similarity">
    <text evidence="10">Belongs to the PlsX family.</text>
</comment>
<comment type="function">
    <text evidence="10">Catalyzes the reversible formation of acyl-phosphate (acyl-PO(4)) from acyl-[acyl-carrier-protein] (acyl-ACP). This enzyme utilizes acyl-ACP as fatty acyl donor, but not acyl-CoA.</text>
</comment>
<dbReference type="InterPro" id="IPR003664">
    <property type="entry name" value="FA_synthesis"/>
</dbReference>
<proteinExistence type="inferred from homology"/>
<evidence type="ECO:0000313" key="11">
    <source>
        <dbReference type="EMBL" id="AKJ02515.1"/>
    </source>
</evidence>